<gene>
    <name evidence="3" type="ORF">HHX48_02830</name>
</gene>
<name>A0ABR8LHJ7_9ALTE</name>
<proteinExistence type="predicted"/>
<dbReference type="Proteomes" id="UP000624419">
    <property type="component" value="Unassembled WGS sequence"/>
</dbReference>
<dbReference type="EMBL" id="JABBXD010000001">
    <property type="protein sequence ID" value="MBD3584668.1"/>
    <property type="molecule type" value="Genomic_DNA"/>
</dbReference>
<dbReference type="RefSeq" id="WP_191022112.1">
    <property type="nucleotide sequence ID" value="NZ_JABBXD010000001.1"/>
</dbReference>
<feature type="domain" description="MobA-like NTP transferase" evidence="2">
    <location>
        <begin position="6"/>
        <end position="164"/>
    </location>
</feature>
<evidence type="ECO:0000313" key="4">
    <source>
        <dbReference type="Proteomes" id="UP000624419"/>
    </source>
</evidence>
<dbReference type="InterPro" id="IPR029044">
    <property type="entry name" value="Nucleotide-diphossugar_trans"/>
</dbReference>
<keyword evidence="1" id="KW-0460">Magnesium</keyword>
<keyword evidence="4" id="KW-1185">Reference proteome</keyword>
<comment type="caution">
    <text evidence="3">The sequence shown here is derived from an EMBL/GenBank/DDBJ whole genome shotgun (WGS) entry which is preliminary data.</text>
</comment>
<sequence length="197" mass="21694">MRLNTVILAGGSARRFNANKLLAKLPDGQPILRRVFEQCKPLCDNITIVTGAYHDAIARYMGPDVDIVFSEMWQDGMAASIRTGVEHVQAEYSSTSHILIMLADLPLITTQSLSVLVEVAALKPDMMIASYWDNRCTAPAIFPRQYWNQLVNLRGDSGAGKLLSAGMYTEPVHTYAVPHPEAAYDIDTVSALKSIKL</sequence>
<dbReference type="CDD" id="cd04182">
    <property type="entry name" value="GT_2_like_f"/>
    <property type="match status" value="1"/>
</dbReference>
<dbReference type="Gene3D" id="3.90.550.10">
    <property type="entry name" value="Spore Coat Polysaccharide Biosynthesis Protein SpsA, Chain A"/>
    <property type="match status" value="1"/>
</dbReference>
<dbReference type="Pfam" id="PF12804">
    <property type="entry name" value="NTP_transf_3"/>
    <property type="match status" value="1"/>
</dbReference>
<dbReference type="SUPFAM" id="SSF53448">
    <property type="entry name" value="Nucleotide-diphospho-sugar transferases"/>
    <property type="match status" value="1"/>
</dbReference>
<evidence type="ECO:0000259" key="2">
    <source>
        <dbReference type="Pfam" id="PF12804"/>
    </source>
</evidence>
<reference evidence="3 4" key="1">
    <citation type="submission" date="2020-04" db="EMBL/GenBank/DDBJ databases">
        <title>Salinimonas sp. HHU 13199.</title>
        <authorList>
            <person name="Cui X."/>
            <person name="Zhang D."/>
        </authorList>
    </citation>
    <scope>NUCLEOTIDE SEQUENCE [LARGE SCALE GENOMIC DNA]</scope>
    <source>
        <strain evidence="3 4">HHU 13199</strain>
    </source>
</reference>
<accession>A0ABR8LHJ7</accession>
<evidence type="ECO:0000313" key="3">
    <source>
        <dbReference type="EMBL" id="MBD3584668.1"/>
    </source>
</evidence>
<protein>
    <submittedName>
        <fullName evidence="3">Nucleotidyltransferase family protein</fullName>
    </submittedName>
</protein>
<organism evidence="3 4">
    <name type="scientific">Salinimonas profundi</name>
    <dbReference type="NCBI Taxonomy" id="2729140"/>
    <lineage>
        <taxon>Bacteria</taxon>
        <taxon>Pseudomonadati</taxon>
        <taxon>Pseudomonadota</taxon>
        <taxon>Gammaproteobacteria</taxon>
        <taxon>Alteromonadales</taxon>
        <taxon>Alteromonadaceae</taxon>
        <taxon>Alteromonas/Salinimonas group</taxon>
        <taxon>Salinimonas</taxon>
    </lineage>
</organism>
<evidence type="ECO:0000256" key="1">
    <source>
        <dbReference type="ARBA" id="ARBA00022842"/>
    </source>
</evidence>
<dbReference type="PANTHER" id="PTHR43777:SF1">
    <property type="entry name" value="MOLYBDENUM COFACTOR CYTIDYLYLTRANSFERASE"/>
    <property type="match status" value="1"/>
</dbReference>
<dbReference type="PANTHER" id="PTHR43777">
    <property type="entry name" value="MOLYBDENUM COFACTOR CYTIDYLYLTRANSFERASE"/>
    <property type="match status" value="1"/>
</dbReference>
<dbReference type="InterPro" id="IPR025877">
    <property type="entry name" value="MobA-like_NTP_Trfase"/>
</dbReference>